<dbReference type="SUPFAM" id="SSF48452">
    <property type="entry name" value="TPR-like"/>
    <property type="match status" value="1"/>
</dbReference>
<keyword evidence="6" id="KW-1185">Reference proteome</keyword>
<feature type="region of interest" description="Disordered" evidence="3">
    <location>
        <begin position="150"/>
        <end position="255"/>
    </location>
</feature>
<evidence type="ECO:0000256" key="3">
    <source>
        <dbReference type="SAM" id="MobiDB-lite"/>
    </source>
</evidence>
<feature type="compositionally biased region" description="Pro residues" evidence="3">
    <location>
        <begin position="212"/>
        <end position="222"/>
    </location>
</feature>
<keyword evidence="2" id="KW-0119">Carbohydrate metabolism</keyword>
<dbReference type="Gene3D" id="2.60.40.10">
    <property type="entry name" value="Immunoglobulins"/>
    <property type="match status" value="1"/>
</dbReference>
<evidence type="ECO:0000256" key="2">
    <source>
        <dbReference type="ARBA" id="ARBA00023326"/>
    </source>
</evidence>
<dbReference type="InterPro" id="IPR011990">
    <property type="entry name" value="TPR-like_helical_dom_sf"/>
</dbReference>
<keyword evidence="1" id="KW-0326">Glycosidase</keyword>
<evidence type="ECO:0000313" key="5">
    <source>
        <dbReference type="EMBL" id="GIE39042.1"/>
    </source>
</evidence>
<reference evidence="5 6" key="1">
    <citation type="submission" date="2021-01" db="EMBL/GenBank/DDBJ databases">
        <title>Whole genome shotgun sequence of Actinoplanes lobatus NBRC 12513.</title>
        <authorList>
            <person name="Komaki H."/>
            <person name="Tamura T."/>
        </authorList>
    </citation>
    <scope>NUCLEOTIDE SEQUENCE [LARGE SCALE GENOMIC DNA]</scope>
    <source>
        <strain evidence="5 6">NBRC 12513</strain>
    </source>
</reference>
<sequence length="560" mass="56675">MADVSQPSPLTPALERARGLIAAGNLDAAQVLLERAVELGREKLGEDEPDVLTAQRELAGVYLRVDDPMGARRVLEDAYASGQWRLGDADPLMLHISHDLGVVAQELGNRHEARKSFGRVAEHGPAALGAGDQLVARAQAYLAEDPPTAAVRRTAPPAPAPGPTPAVAPGPTPGPVHGQGSSPVPSPGPVPGPVHGQGQPPVPGPMHGQGPAPVPSPAPAPGPIHGQGTSPAPVPASAPISGPQPSSPPDLQGAMERPTEMLPLVRPEPVAPARPDPVTSQPEVPPAGPWIGASAPGVDARGGHPGDATASPAVPPVSQPGYPANWAGHPAPQQGYPGPGTYGSQPPAGYAGPQAGHPNGGAASQMPAAYRGPVQGGHPGYAAGQPGVWQQLPGGVQPAAGVLSPYPIEGNKSGSRGIAVALTVLATLFAVIAVGALVVVLADRSQEPVAQETEAPVAPSVPVLGGAPPTGLELDDRGTNVGLTWGDPAKGKAPFIITMAKRGEQLRTVAHVDPGTEEFVERGLNADLDYCFAVVAIYSTKQVSSSVQVCTNRGTARPQR</sequence>
<keyword evidence="1" id="KW-0378">Hydrolase</keyword>
<evidence type="ECO:0000256" key="1">
    <source>
        <dbReference type="ARBA" id="ARBA00023295"/>
    </source>
</evidence>
<dbReference type="Proteomes" id="UP000631312">
    <property type="component" value="Unassembled WGS sequence"/>
</dbReference>
<dbReference type="SUPFAM" id="SSF49265">
    <property type="entry name" value="Fibronectin type III"/>
    <property type="match status" value="1"/>
</dbReference>
<keyword evidence="4" id="KW-0812">Transmembrane</keyword>
<keyword evidence="4" id="KW-1133">Transmembrane helix</keyword>
<evidence type="ECO:0008006" key="7">
    <source>
        <dbReference type="Google" id="ProtNLM"/>
    </source>
</evidence>
<dbReference type="EMBL" id="BOMP01000031">
    <property type="protein sequence ID" value="GIE39042.1"/>
    <property type="molecule type" value="Genomic_DNA"/>
</dbReference>
<feature type="compositionally biased region" description="Pro residues" evidence="3">
    <location>
        <begin position="156"/>
        <end position="174"/>
    </location>
</feature>
<accession>A0ABQ4ADG4</accession>
<comment type="caution">
    <text evidence="5">The sequence shown here is derived from an EMBL/GenBank/DDBJ whole genome shotgun (WGS) entry which is preliminary data.</text>
</comment>
<gene>
    <name evidence="5" type="ORF">Alo02nite_19400</name>
</gene>
<name>A0ABQ4ADG4_9ACTN</name>
<dbReference type="Pfam" id="PF13424">
    <property type="entry name" value="TPR_12"/>
    <property type="match status" value="1"/>
</dbReference>
<proteinExistence type="predicted"/>
<evidence type="ECO:0000256" key="4">
    <source>
        <dbReference type="SAM" id="Phobius"/>
    </source>
</evidence>
<feature type="compositionally biased region" description="Low complexity" evidence="3">
    <location>
        <begin position="193"/>
        <end position="211"/>
    </location>
</feature>
<protein>
    <recommendedName>
        <fullName evidence="7">Fibronectin type-III domain-containing protein</fullName>
    </recommendedName>
</protein>
<feature type="transmembrane region" description="Helical" evidence="4">
    <location>
        <begin position="418"/>
        <end position="442"/>
    </location>
</feature>
<feature type="region of interest" description="Disordered" evidence="3">
    <location>
        <begin position="267"/>
        <end position="366"/>
    </location>
</feature>
<keyword evidence="4" id="KW-0472">Membrane</keyword>
<organism evidence="5 6">
    <name type="scientific">Actinoplanes lobatus</name>
    <dbReference type="NCBI Taxonomy" id="113568"/>
    <lineage>
        <taxon>Bacteria</taxon>
        <taxon>Bacillati</taxon>
        <taxon>Actinomycetota</taxon>
        <taxon>Actinomycetes</taxon>
        <taxon>Micromonosporales</taxon>
        <taxon>Micromonosporaceae</taxon>
        <taxon>Actinoplanes</taxon>
    </lineage>
</organism>
<keyword evidence="2" id="KW-0624">Polysaccharide degradation</keyword>
<dbReference type="InterPro" id="IPR036116">
    <property type="entry name" value="FN3_sf"/>
</dbReference>
<dbReference type="InterPro" id="IPR003961">
    <property type="entry name" value="FN3_dom"/>
</dbReference>
<dbReference type="Gene3D" id="1.25.40.10">
    <property type="entry name" value="Tetratricopeptide repeat domain"/>
    <property type="match status" value="1"/>
</dbReference>
<dbReference type="CDD" id="cd00063">
    <property type="entry name" value="FN3"/>
    <property type="match status" value="1"/>
</dbReference>
<dbReference type="InterPro" id="IPR013783">
    <property type="entry name" value="Ig-like_fold"/>
</dbReference>
<evidence type="ECO:0000313" key="6">
    <source>
        <dbReference type="Proteomes" id="UP000631312"/>
    </source>
</evidence>